<evidence type="ECO:0000256" key="12">
    <source>
        <dbReference type="ARBA" id="ARBA00023136"/>
    </source>
</evidence>
<keyword evidence="8" id="KW-0418">Kinase</keyword>
<dbReference type="InterPro" id="IPR005467">
    <property type="entry name" value="His_kinase_dom"/>
</dbReference>
<evidence type="ECO:0000256" key="3">
    <source>
        <dbReference type="ARBA" id="ARBA00012438"/>
    </source>
</evidence>
<dbReference type="InterPro" id="IPR013656">
    <property type="entry name" value="PAS_4"/>
</dbReference>
<dbReference type="GO" id="GO:0005524">
    <property type="term" value="F:ATP binding"/>
    <property type="evidence" value="ECO:0007669"/>
    <property type="project" value="UniProtKB-KW"/>
</dbReference>
<dbReference type="InterPro" id="IPR050351">
    <property type="entry name" value="BphY/WalK/GraS-like"/>
</dbReference>
<dbReference type="OrthoDB" id="9813151at2"/>
<dbReference type="Pfam" id="PF13426">
    <property type="entry name" value="PAS_9"/>
    <property type="match status" value="1"/>
</dbReference>
<gene>
    <name evidence="16" type="ORF">SAMN05192574_11875</name>
</gene>
<dbReference type="Gene3D" id="3.30.450.20">
    <property type="entry name" value="PAS domain"/>
    <property type="match status" value="2"/>
</dbReference>
<keyword evidence="6" id="KW-0812">Transmembrane</keyword>
<dbReference type="SMART" id="SM00388">
    <property type="entry name" value="HisKA"/>
    <property type="match status" value="1"/>
</dbReference>
<evidence type="ECO:0000256" key="8">
    <source>
        <dbReference type="ARBA" id="ARBA00022777"/>
    </source>
</evidence>
<dbReference type="InterPro" id="IPR001610">
    <property type="entry name" value="PAC"/>
</dbReference>
<dbReference type="CDD" id="cd00082">
    <property type="entry name" value="HisKA"/>
    <property type="match status" value="1"/>
</dbReference>
<dbReference type="EC" id="2.7.13.3" evidence="3"/>
<dbReference type="PROSITE" id="PS50112">
    <property type="entry name" value="PAS"/>
    <property type="match status" value="1"/>
</dbReference>
<dbReference type="Gene3D" id="3.30.565.10">
    <property type="entry name" value="Histidine kinase-like ATPase, C-terminal domain"/>
    <property type="match status" value="1"/>
</dbReference>
<reference evidence="17" key="1">
    <citation type="submission" date="2016-10" db="EMBL/GenBank/DDBJ databases">
        <authorList>
            <person name="Varghese N."/>
            <person name="Submissions S."/>
        </authorList>
    </citation>
    <scope>NUCLEOTIDE SEQUENCE [LARGE SCALE GENOMIC DNA]</scope>
    <source>
        <strain evidence="17">Gh-48</strain>
    </source>
</reference>
<dbReference type="SUPFAM" id="SSF47384">
    <property type="entry name" value="Homodimeric domain of signal transducing histidine kinase"/>
    <property type="match status" value="1"/>
</dbReference>
<dbReference type="InterPro" id="IPR004358">
    <property type="entry name" value="Sig_transdc_His_kin-like_C"/>
</dbReference>
<evidence type="ECO:0000256" key="10">
    <source>
        <dbReference type="ARBA" id="ARBA00022989"/>
    </source>
</evidence>
<protein>
    <recommendedName>
        <fullName evidence="3">histidine kinase</fullName>
        <ecNumber evidence="3">2.7.13.3</ecNumber>
    </recommendedName>
</protein>
<dbReference type="InterPro" id="IPR035965">
    <property type="entry name" value="PAS-like_dom_sf"/>
</dbReference>
<dbReference type="GO" id="GO:0007234">
    <property type="term" value="P:osmosensory signaling via phosphorelay pathway"/>
    <property type="evidence" value="ECO:0007669"/>
    <property type="project" value="TreeGrafter"/>
</dbReference>
<feature type="domain" description="Histidine kinase" evidence="13">
    <location>
        <begin position="297"/>
        <end position="512"/>
    </location>
</feature>
<dbReference type="InterPro" id="IPR000700">
    <property type="entry name" value="PAS-assoc_C"/>
</dbReference>
<keyword evidence="17" id="KW-1185">Reference proteome</keyword>
<proteinExistence type="predicted"/>
<dbReference type="SMART" id="SM00091">
    <property type="entry name" value="PAS"/>
    <property type="match status" value="2"/>
</dbReference>
<dbReference type="Pfam" id="PF08448">
    <property type="entry name" value="PAS_4"/>
    <property type="match status" value="1"/>
</dbReference>
<keyword evidence="10" id="KW-1133">Transmembrane helix</keyword>
<keyword evidence="5" id="KW-0808">Transferase</keyword>
<dbReference type="FunFam" id="1.10.287.130:FF:000001">
    <property type="entry name" value="Two-component sensor histidine kinase"/>
    <property type="match status" value="1"/>
</dbReference>
<dbReference type="SMART" id="SM00387">
    <property type="entry name" value="HATPase_c"/>
    <property type="match status" value="1"/>
</dbReference>
<dbReference type="PROSITE" id="PS50109">
    <property type="entry name" value="HIS_KIN"/>
    <property type="match status" value="1"/>
</dbReference>
<dbReference type="Pfam" id="PF02518">
    <property type="entry name" value="HATPase_c"/>
    <property type="match status" value="1"/>
</dbReference>
<evidence type="ECO:0000313" key="17">
    <source>
        <dbReference type="Proteomes" id="UP000198942"/>
    </source>
</evidence>
<dbReference type="InterPro" id="IPR003594">
    <property type="entry name" value="HATPase_dom"/>
</dbReference>
<dbReference type="Gene3D" id="1.10.287.130">
    <property type="match status" value="1"/>
</dbReference>
<evidence type="ECO:0000256" key="11">
    <source>
        <dbReference type="ARBA" id="ARBA00023012"/>
    </source>
</evidence>
<dbReference type="Pfam" id="PF00512">
    <property type="entry name" value="HisKA"/>
    <property type="match status" value="1"/>
</dbReference>
<evidence type="ECO:0000256" key="6">
    <source>
        <dbReference type="ARBA" id="ARBA00022692"/>
    </source>
</evidence>
<dbReference type="SMART" id="SM00086">
    <property type="entry name" value="PAC"/>
    <property type="match status" value="1"/>
</dbReference>
<evidence type="ECO:0000259" key="15">
    <source>
        <dbReference type="PROSITE" id="PS50113"/>
    </source>
</evidence>
<dbReference type="PROSITE" id="PS50113">
    <property type="entry name" value="PAC"/>
    <property type="match status" value="1"/>
</dbReference>
<evidence type="ECO:0000256" key="7">
    <source>
        <dbReference type="ARBA" id="ARBA00022741"/>
    </source>
</evidence>
<dbReference type="GO" id="GO:0000155">
    <property type="term" value="F:phosphorelay sensor kinase activity"/>
    <property type="evidence" value="ECO:0007669"/>
    <property type="project" value="InterPro"/>
</dbReference>
<dbReference type="GO" id="GO:0030295">
    <property type="term" value="F:protein kinase activator activity"/>
    <property type="evidence" value="ECO:0007669"/>
    <property type="project" value="TreeGrafter"/>
</dbReference>
<keyword evidence="4" id="KW-0597">Phosphoprotein</keyword>
<keyword evidence="7" id="KW-0547">Nucleotide-binding</keyword>
<dbReference type="CDD" id="cd00130">
    <property type="entry name" value="PAS"/>
    <property type="match status" value="2"/>
</dbReference>
<dbReference type="InterPro" id="IPR000014">
    <property type="entry name" value="PAS"/>
</dbReference>
<keyword evidence="9" id="KW-0067">ATP-binding</keyword>
<evidence type="ECO:0000256" key="2">
    <source>
        <dbReference type="ARBA" id="ARBA00004141"/>
    </source>
</evidence>
<comment type="catalytic activity">
    <reaction evidence="1">
        <text>ATP + protein L-histidine = ADP + protein N-phospho-L-histidine.</text>
        <dbReference type="EC" id="2.7.13.3"/>
    </reaction>
</comment>
<dbReference type="InterPro" id="IPR036890">
    <property type="entry name" value="HATPase_C_sf"/>
</dbReference>
<evidence type="ECO:0000313" key="16">
    <source>
        <dbReference type="EMBL" id="SEO99380.1"/>
    </source>
</evidence>
<dbReference type="GO" id="GO:0000156">
    <property type="term" value="F:phosphorelay response regulator activity"/>
    <property type="evidence" value="ECO:0007669"/>
    <property type="project" value="TreeGrafter"/>
</dbReference>
<evidence type="ECO:0000256" key="5">
    <source>
        <dbReference type="ARBA" id="ARBA00022679"/>
    </source>
</evidence>
<dbReference type="STRING" id="551995.SAMN05192574_11875"/>
<dbReference type="NCBIfam" id="TIGR00229">
    <property type="entry name" value="sensory_box"/>
    <property type="match status" value="2"/>
</dbReference>
<dbReference type="InterPro" id="IPR003661">
    <property type="entry name" value="HisK_dim/P_dom"/>
</dbReference>
<dbReference type="GO" id="GO:0016020">
    <property type="term" value="C:membrane"/>
    <property type="evidence" value="ECO:0007669"/>
    <property type="project" value="UniProtKB-SubCell"/>
</dbReference>
<dbReference type="AlphaFoldDB" id="A0A1H8U7Y6"/>
<evidence type="ECO:0000259" key="14">
    <source>
        <dbReference type="PROSITE" id="PS50112"/>
    </source>
</evidence>
<evidence type="ECO:0000256" key="9">
    <source>
        <dbReference type="ARBA" id="ARBA00022840"/>
    </source>
</evidence>
<organism evidence="16 17">
    <name type="scientific">Mucilaginibacter gossypiicola</name>
    <dbReference type="NCBI Taxonomy" id="551995"/>
    <lineage>
        <taxon>Bacteria</taxon>
        <taxon>Pseudomonadati</taxon>
        <taxon>Bacteroidota</taxon>
        <taxon>Sphingobacteriia</taxon>
        <taxon>Sphingobacteriales</taxon>
        <taxon>Sphingobacteriaceae</taxon>
        <taxon>Mucilaginibacter</taxon>
    </lineage>
</organism>
<comment type="subcellular location">
    <subcellularLocation>
        <location evidence="2">Membrane</location>
        <topology evidence="2">Multi-pass membrane protein</topology>
    </subcellularLocation>
</comment>
<sequence length="524" mass="59762">MDSLHNGEFSFSNNTSKQDFELLTKALDASLSGIIITDNRQPDNPIIYCNKAFEDISGYQRSEIIGHNCRFLQKDDRNQTARHILRDAIDNGTNAVVDIRNYKKDGTLFWNELYMSPIKDGDDQVKYFIGVQNDVTRRKKAEDEVKFNQAKMEQRIRERTRDLRENEEYLASIVQTVRESLIVLSPDLKVLSVNDHFINTFKVTREETEGKKLYDLGNGQWNIPELRKLLEQILPTNNPVTDFEVAHDFPHIGKKLMLLNAHRIELEGQFKDRILIAIEDITDRRAIEQRKDDFLSIASHELKTPLTTIKGYVQIINRLIKNYDDEKLRESVGKTSLYVDRLNNLIGELLDVSRIQSGMIELHKAPFDFDHMIQETVGSIQQGSRNHEIVLTGQTGVQFNGDESHITQVVTNLLSNAIKYSPDHKEIGVHLSVLSGFIKVAVTDHGVGIAKDEQAKVFDRFYRVRDVQQKFPGMGIGLYICASIVNNHYGSLWVESEPGKGSTFSFTLPLTSNHTNKNGGDDAR</sequence>
<dbReference type="SUPFAM" id="SSF55874">
    <property type="entry name" value="ATPase domain of HSP90 chaperone/DNA topoisomerase II/histidine kinase"/>
    <property type="match status" value="1"/>
</dbReference>
<evidence type="ECO:0000256" key="1">
    <source>
        <dbReference type="ARBA" id="ARBA00000085"/>
    </source>
</evidence>
<dbReference type="PANTHER" id="PTHR42878:SF7">
    <property type="entry name" value="SENSOR HISTIDINE KINASE GLRK"/>
    <property type="match status" value="1"/>
</dbReference>
<dbReference type="Proteomes" id="UP000198942">
    <property type="component" value="Unassembled WGS sequence"/>
</dbReference>
<dbReference type="PANTHER" id="PTHR42878">
    <property type="entry name" value="TWO-COMPONENT HISTIDINE KINASE"/>
    <property type="match status" value="1"/>
</dbReference>
<dbReference type="RefSeq" id="WP_091221104.1">
    <property type="nucleotide sequence ID" value="NZ_FOCL01000018.1"/>
</dbReference>
<accession>A0A1H8U7Y6</accession>
<evidence type="ECO:0000259" key="13">
    <source>
        <dbReference type="PROSITE" id="PS50109"/>
    </source>
</evidence>
<name>A0A1H8U7Y6_9SPHI</name>
<keyword evidence="11" id="KW-0902">Two-component regulatory system</keyword>
<keyword evidence="12" id="KW-0472">Membrane</keyword>
<dbReference type="FunFam" id="3.30.565.10:FF:000006">
    <property type="entry name" value="Sensor histidine kinase WalK"/>
    <property type="match status" value="1"/>
</dbReference>
<dbReference type="InterPro" id="IPR036097">
    <property type="entry name" value="HisK_dim/P_sf"/>
</dbReference>
<dbReference type="PRINTS" id="PR00344">
    <property type="entry name" value="BCTRLSENSOR"/>
</dbReference>
<dbReference type="EMBL" id="FOCL01000018">
    <property type="protein sequence ID" value="SEO99380.1"/>
    <property type="molecule type" value="Genomic_DNA"/>
</dbReference>
<dbReference type="SUPFAM" id="SSF55785">
    <property type="entry name" value="PYP-like sensor domain (PAS domain)"/>
    <property type="match status" value="2"/>
</dbReference>
<evidence type="ECO:0000256" key="4">
    <source>
        <dbReference type="ARBA" id="ARBA00022553"/>
    </source>
</evidence>
<feature type="domain" description="PAC" evidence="15">
    <location>
        <begin position="95"/>
        <end position="147"/>
    </location>
</feature>
<feature type="domain" description="PAS" evidence="14">
    <location>
        <begin position="19"/>
        <end position="92"/>
    </location>
</feature>